<dbReference type="PROSITE" id="PS50056">
    <property type="entry name" value="TYR_PHOSPHATASE_2"/>
    <property type="match status" value="1"/>
</dbReference>
<evidence type="ECO:0000313" key="3">
    <source>
        <dbReference type="Proteomes" id="UP000184517"/>
    </source>
</evidence>
<dbReference type="Proteomes" id="UP000184517">
    <property type="component" value="Unassembled WGS sequence"/>
</dbReference>
<feature type="domain" description="Tyrosine specific protein phosphatases" evidence="1">
    <location>
        <begin position="113"/>
        <end position="170"/>
    </location>
</feature>
<accession>A0A1M4TCW9</accession>
<dbReference type="InterPro" id="IPR000387">
    <property type="entry name" value="Tyr_Pase_dom"/>
</dbReference>
<dbReference type="SUPFAM" id="SSF52799">
    <property type="entry name" value="(Phosphotyrosine protein) phosphatases II"/>
    <property type="match status" value="1"/>
</dbReference>
<dbReference type="OrthoDB" id="9785695at2"/>
<dbReference type="CDD" id="cd14498">
    <property type="entry name" value="DSP"/>
    <property type="match status" value="1"/>
</dbReference>
<protein>
    <submittedName>
        <fullName evidence="2">Myo-inositol-1(Or 4)-monophosphatase</fullName>
    </submittedName>
</protein>
<gene>
    <name evidence="2" type="ORF">SAMN02745753_00263</name>
</gene>
<name>A0A1M4TCW9_9GAMM</name>
<dbReference type="InterPro" id="IPR029021">
    <property type="entry name" value="Prot-tyrosine_phosphatase-like"/>
</dbReference>
<organism evidence="2 3">
    <name type="scientific">Marinomonas polaris DSM 16579</name>
    <dbReference type="NCBI Taxonomy" id="1122206"/>
    <lineage>
        <taxon>Bacteria</taxon>
        <taxon>Pseudomonadati</taxon>
        <taxon>Pseudomonadota</taxon>
        <taxon>Gammaproteobacteria</taxon>
        <taxon>Oceanospirillales</taxon>
        <taxon>Oceanospirillaceae</taxon>
        <taxon>Marinomonas</taxon>
    </lineage>
</organism>
<evidence type="ECO:0000313" key="2">
    <source>
        <dbReference type="EMBL" id="SHE42336.1"/>
    </source>
</evidence>
<evidence type="ECO:0000259" key="1">
    <source>
        <dbReference type="PROSITE" id="PS50056"/>
    </source>
</evidence>
<dbReference type="STRING" id="1122206.SAMN02745753_00263"/>
<dbReference type="EMBL" id="FQVF01000002">
    <property type="protein sequence ID" value="SHE42336.1"/>
    <property type="molecule type" value="Genomic_DNA"/>
</dbReference>
<reference evidence="3" key="1">
    <citation type="submission" date="2016-11" db="EMBL/GenBank/DDBJ databases">
        <authorList>
            <person name="Varghese N."/>
            <person name="Submissions S."/>
        </authorList>
    </citation>
    <scope>NUCLEOTIDE SEQUENCE [LARGE SCALE GENOMIC DNA]</scope>
    <source>
        <strain evidence="3">DSM 16579</strain>
    </source>
</reference>
<sequence>MTSEKVKKHYPRPPISLIESNIPGWGVDIYIGGSTGVADAELLEKHNIKVVLNCAVNLDIDLVHSEEPNTPEHLLKHGSARVRYYKIGLIDGPGNPESMVLAGYHLMRSALDQELPEKASYKVREKGNILVNCRGGRSRSVTIVALFLHLEYPDRYPTLDAAIAHIRKTRELHPDEWFETPKPALIHLAERAASMEKLLRDAGFGQDMKKK</sequence>
<keyword evidence="3" id="KW-1185">Reference proteome</keyword>
<proteinExistence type="predicted"/>
<dbReference type="RefSeq" id="WP_072837916.1">
    <property type="nucleotide sequence ID" value="NZ_FQVF01000002.1"/>
</dbReference>
<dbReference type="Gene3D" id="3.90.190.10">
    <property type="entry name" value="Protein tyrosine phosphatase superfamily"/>
    <property type="match status" value="1"/>
</dbReference>
<dbReference type="AlphaFoldDB" id="A0A1M4TCW9"/>